<evidence type="ECO:0000313" key="7">
    <source>
        <dbReference type="Proteomes" id="UP000036923"/>
    </source>
</evidence>
<dbReference type="InterPro" id="IPR010327">
    <property type="entry name" value="FldB/FldC_alpha/beta"/>
</dbReference>
<dbReference type="GO" id="GO:0051536">
    <property type="term" value="F:iron-sulfur cluster binding"/>
    <property type="evidence" value="ECO:0007669"/>
    <property type="project" value="UniProtKB-KW"/>
</dbReference>
<evidence type="ECO:0000256" key="4">
    <source>
        <dbReference type="ARBA" id="ARBA00023004"/>
    </source>
</evidence>
<dbReference type="eggNOG" id="COG1775">
    <property type="taxonomic scope" value="Bacteria"/>
</dbReference>
<comment type="caution">
    <text evidence="6">The sequence shown here is derived from an EMBL/GenBank/DDBJ whole genome shotgun (WGS) entry which is preliminary data.</text>
</comment>
<dbReference type="EMBL" id="LGTC01000001">
    <property type="protein sequence ID" value="KNY28142.1"/>
    <property type="molecule type" value="Genomic_DNA"/>
</dbReference>
<accession>A0A0L6JRX3</accession>
<evidence type="ECO:0000256" key="1">
    <source>
        <dbReference type="ARBA" id="ARBA00001966"/>
    </source>
</evidence>
<sequence length="434" mass="50055">MIHNGVEDTRHFKIHQSDVISTIEKLKASQGKHYDASYFFNLAIEFCLEKQQIEKRPIISIMGLTFPEEIIYAFGAQPLWILGGSFGSALYADRFVPRDTDSVTKASLGCIRGGMTPYNDDPDLLIVPITTDSMRKVAHMLSKEVEVFPVDVPPIKSDRYSKKKWMYQINSLIQVLEKKTKMRLSYKRLYDASMMVNAAKTEMQRLLYYSTSSSGFIPVSLVMFIINTYYFAPNILEWTQKLMILNDKFKSWKTRNIDGSAFFAHSVKPSIIIAGSPIYFPNFKIPLLFDEYNVHVAAYVNEMTRRAYSKTEIFGMKVGLDKLLEIVAHTHYMEDSSPSFPHNTSRMKFITDAAKNNVIDGAIYHVLKGQIDYDFDLIYLEEYFSANKIPAFRLETDYNYQDIELLRIRTEAFIEMISAKYENSINSDSEKMRA</sequence>
<organism evidence="6 7">
    <name type="scientific">Pseudobacteroides cellulosolvens ATCC 35603 = DSM 2933</name>
    <dbReference type="NCBI Taxonomy" id="398512"/>
    <lineage>
        <taxon>Bacteria</taxon>
        <taxon>Bacillati</taxon>
        <taxon>Bacillota</taxon>
        <taxon>Clostridia</taxon>
        <taxon>Eubacteriales</taxon>
        <taxon>Oscillospiraceae</taxon>
        <taxon>Pseudobacteroides</taxon>
    </lineage>
</organism>
<dbReference type="GO" id="GO:0016836">
    <property type="term" value="F:hydro-lyase activity"/>
    <property type="evidence" value="ECO:0007669"/>
    <property type="project" value="UniProtKB-ARBA"/>
</dbReference>
<reference evidence="7" key="1">
    <citation type="submission" date="2015-07" db="EMBL/GenBank/DDBJ databases">
        <title>Near-Complete Genome Sequence of the Cellulolytic Bacterium Bacteroides (Pseudobacteroides) cellulosolvens ATCC 35603.</title>
        <authorList>
            <person name="Dassa B."/>
            <person name="Utturkar S.M."/>
            <person name="Klingeman D.M."/>
            <person name="Hurt R.A."/>
            <person name="Keller M."/>
            <person name="Xu J."/>
            <person name="Reddy Y.H.K."/>
            <person name="Borovok I."/>
            <person name="Grinberg I.R."/>
            <person name="Lamed R."/>
            <person name="Zhivin O."/>
            <person name="Bayer E.A."/>
            <person name="Brown S.D."/>
        </authorList>
    </citation>
    <scope>NUCLEOTIDE SEQUENCE [LARGE SCALE GENOMIC DNA]</scope>
    <source>
        <strain evidence="7">DSM 2933</strain>
    </source>
</reference>
<evidence type="ECO:0000256" key="2">
    <source>
        <dbReference type="ARBA" id="ARBA00005806"/>
    </source>
</evidence>
<protein>
    <submittedName>
        <fullName evidence="6">2-hydroxyglutaryl-CoA dehydratase D-component</fullName>
    </submittedName>
</protein>
<keyword evidence="7" id="KW-1185">Reference proteome</keyword>
<name>A0A0L6JRX3_9FIRM</name>
<gene>
    <name evidence="6" type="ORF">Bccel_3413</name>
</gene>
<dbReference type="Gene3D" id="3.40.50.11890">
    <property type="match status" value="1"/>
</dbReference>
<dbReference type="GO" id="GO:0046872">
    <property type="term" value="F:metal ion binding"/>
    <property type="evidence" value="ECO:0007669"/>
    <property type="project" value="UniProtKB-KW"/>
</dbReference>
<dbReference type="AlphaFoldDB" id="A0A0L6JRX3"/>
<dbReference type="OrthoDB" id="9810278at2"/>
<proteinExistence type="inferred from homology"/>
<dbReference type="Gene3D" id="3.40.50.11900">
    <property type="match status" value="1"/>
</dbReference>
<dbReference type="PANTHER" id="PTHR30548">
    <property type="entry name" value="2-HYDROXYGLUTARYL-COA DEHYDRATASE, D-COMPONENT-RELATED"/>
    <property type="match status" value="1"/>
</dbReference>
<evidence type="ECO:0000256" key="5">
    <source>
        <dbReference type="ARBA" id="ARBA00023014"/>
    </source>
</evidence>
<keyword evidence="4" id="KW-0408">Iron</keyword>
<dbReference type="RefSeq" id="WP_036939182.1">
    <property type="nucleotide sequence ID" value="NZ_JQKC01000008.1"/>
</dbReference>
<dbReference type="PANTHER" id="PTHR30548:SF4">
    <property type="entry name" value="SUBUNIT OF OXYGEN-SENSITIVE 2-HYDROXYISOCAPROYL-COA DEHYDRATASE"/>
    <property type="match status" value="1"/>
</dbReference>
<comment type="cofactor">
    <cofactor evidence="1">
        <name>[4Fe-4S] cluster</name>
        <dbReference type="ChEBI" id="CHEBI:49883"/>
    </cofactor>
</comment>
<dbReference type="STRING" id="398512.Bccel_3413"/>
<dbReference type="Proteomes" id="UP000036923">
    <property type="component" value="Unassembled WGS sequence"/>
</dbReference>
<keyword evidence="3" id="KW-0479">Metal-binding</keyword>
<evidence type="ECO:0000313" key="6">
    <source>
        <dbReference type="EMBL" id="KNY28142.1"/>
    </source>
</evidence>
<comment type="similarity">
    <text evidence="2">Belongs to the FldB/FldC dehydratase alpha/beta subunit family.</text>
</comment>
<keyword evidence="5" id="KW-0411">Iron-sulfur</keyword>
<evidence type="ECO:0000256" key="3">
    <source>
        <dbReference type="ARBA" id="ARBA00022723"/>
    </source>
</evidence>
<dbReference type="Pfam" id="PF06050">
    <property type="entry name" value="HGD-D"/>
    <property type="match status" value="1"/>
</dbReference>